<feature type="domain" description="MaoC-like" evidence="1">
    <location>
        <begin position="24"/>
        <end position="118"/>
    </location>
</feature>
<gene>
    <name evidence="2" type="ORF">ACFQE6_01240</name>
</gene>
<evidence type="ECO:0000313" key="3">
    <source>
        <dbReference type="Proteomes" id="UP001596383"/>
    </source>
</evidence>
<reference evidence="2 3" key="1">
    <citation type="journal article" date="2019" name="Int. J. Syst. Evol. Microbiol.">
        <title>The Global Catalogue of Microorganisms (GCM) 10K type strain sequencing project: providing services to taxonomists for standard genome sequencing and annotation.</title>
        <authorList>
            <consortium name="The Broad Institute Genomics Platform"/>
            <consortium name="The Broad Institute Genome Sequencing Center for Infectious Disease"/>
            <person name="Wu L."/>
            <person name="Ma J."/>
        </authorList>
    </citation>
    <scope>NUCLEOTIDE SEQUENCE [LARGE SCALE GENOMIC DNA]</scope>
    <source>
        <strain evidence="2 3">LMG 29247</strain>
    </source>
</reference>
<dbReference type="RefSeq" id="WP_273736841.1">
    <property type="nucleotide sequence ID" value="NZ_JAQIVI010000022.1"/>
</dbReference>
<dbReference type="EMBL" id="JBHSWV010000022">
    <property type="protein sequence ID" value="MFC6763736.1"/>
    <property type="molecule type" value="Genomic_DNA"/>
</dbReference>
<organism evidence="2 3">
    <name type="scientific">Natrinema soli</name>
    <dbReference type="NCBI Taxonomy" id="1930624"/>
    <lineage>
        <taxon>Archaea</taxon>
        <taxon>Methanobacteriati</taxon>
        <taxon>Methanobacteriota</taxon>
        <taxon>Stenosarchaea group</taxon>
        <taxon>Halobacteria</taxon>
        <taxon>Halobacteriales</taxon>
        <taxon>Natrialbaceae</taxon>
        <taxon>Natrinema</taxon>
    </lineage>
</organism>
<dbReference type="Proteomes" id="UP001596383">
    <property type="component" value="Unassembled WGS sequence"/>
</dbReference>
<dbReference type="InterPro" id="IPR029069">
    <property type="entry name" value="HotDog_dom_sf"/>
</dbReference>
<dbReference type="InterPro" id="IPR002539">
    <property type="entry name" value="MaoC-like_dom"/>
</dbReference>
<dbReference type="PANTHER" id="PTHR43664:SF1">
    <property type="entry name" value="BETA-METHYLMALYL-COA DEHYDRATASE"/>
    <property type="match status" value="1"/>
</dbReference>
<evidence type="ECO:0000259" key="1">
    <source>
        <dbReference type="Pfam" id="PF01575"/>
    </source>
</evidence>
<dbReference type="PANTHER" id="PTHR43664">
    <property type="entry name" value="MONOAMINE OXIDASE-RELATED"/>
    <property type="match status" value="1"/>
</dbReference>
<dbReference type="Gene3D" id="3.10.129.10">
    <property type="entry name" value="Hotdog Thioesterase"/>
    <property type="match status" value="1"/>
</dbReference>
<evidence type="ECO:0000313" key="2">
    <source>
        <dbReference type="EMBL" id="MFC6763736.1"/>
    </source>
</evidence>
<dbReference type="CDD" id="cd03454">
    <property type="entry name" value="YdeM"/>
    <property type="match status" value="1"/>
</dbReference>
<dbReference type="SUPFAM" id="SSF54637">
    <property type="entry name" value="Thioesterase/thiol ester dehydrase-isomerase"/>
    <property type="match status" value="1"/>
</dbReference>
<name>A0ABD5SJX4_9EURY</name>
<dbReference type="AlphaFoldDB" id="A0ABD5SJX4"/>
<proteinExistence type="predicted"/>
<keyword evidence="3" id="KW-1185">Reference proteome</keyword>
<accession>A0ABD5SJX4</accession>
<dbReference type="InterPro" id="IPR052342">
    <property type="entry name" value="MCH/BMMD"/>
</dbReference>
<comment type="caution">
    <text evidence="2">The sequence shown here is derived from an EMBL/GenBank/DDBJ whole genome shotgun (WGS) entry which is preliminary data.</text>
</comment>
<sequence>MSDTDQGVRYLEDIDAQTTIECGEITVSADDIVDFAEQFDPLEMHTDPAAASESQYGGLIASGYHTLSLSVRLLVEEARSKRAVVAGLGIDDVRWHEPVRPGDTLAVTTTVTETRPSESDPNTGIIREQISVTNQSGNEVLSLENHELVERRSSVE</sequence>
<dbReference type="Pfam" id="PF01575">
    <property type="entry name" value="MaoC_dehydratas"/>
    <property type="match status" value="1"/>
</dbReference>
<protein>
    <submittedName>
        <fullName evidence="2">MaoC family dehydratase</fullName>
    </submittedName>
</protein>